<accession>A0ABY6KCH6</accession>
<protein>
    <submittedName>
        <fullName evidence="1">Uncharacterized protein</fullName>
    </submittedName>
</protein>
<gene>
    <name evidence="1" type="ORF">LAZ67_4002020</name>
</gene>
<evidence type="ECO:0000313" key="2">
    <source>
        <dbReference type="Proteomes" id="UP001235939"/>
    </source>
</evidence>
<proteinExistence type="predicted"/>
<dbReference type="Proteomes" id="UP001235939">
    <property type="component" value="Chromosome 04"/>
</dbReference>
<dbReference type="EMBL" id="CP092866">
    <property type="protein sequence ID" value="UYV66546.1"/>
    <property type="molecule type" value="Genomic_DNA"/>
</dbReference>
<reference evidence="1 2" key="1">
    <citation type="submission" date="2022-01" db="EMBL/GenBank/DDBJ databases">
        <title>A chromosomal length assembly of Cordylochernes scorpioides.</title>
        <authorList>
            <person name="Zeh D."/>
            <person name="Zeh J."/>
        </authorList>
    </citation>
    <scope>NUCLEOTIDE SEQUENCE [LARGE SCALE GENOMIC DNA]</scope>
    <source>
        <strain evidence="1">IN4F17</strain>
        <tissue evidence="1">Whole Body</tissue>
    </source>
</reference>
<dbReference type="Gene3D" id="1.10.10.1450">
    <property type="match status" value="1"/>
</dbReference>
<evidence type="ECO:0000313" key="1">
    <source>
        <dbReference type="EMBL" id="UYV66546.1"/>
    </source>
</evidence>
<keyword evidence="2" id="KW-1185">Reference proteome</keyword>
<name>A0ABY6KCH6_9ARAC</name>
<sequence length="95" mass="10947">MWCYLLCGESQKTFDGFGQESYVASLVSRTVKLAAGIVDDLHEEWVPDMILDVKIQIVENFWSPWKMVISEPKTAHLREVLLFAFNWNKSATEAH</sequence>
<organism evidence="1 2">
    <name type="scientific">Cordylochernes scorpioides</name>
    <dbReference type="NCBI Taxonomy" id="51811"/>
    <lineage>
        <taxon>Eukaryota</taxon>
        <taxon>Metazoa</taxon>
        <taxon>Ecdysozoa</taxon>
        <taxon>Arthropoda</taxon>
        <taxon>Chelicerata</taxon>
        <taxon>Arachnida</taxon>
        <taxon>Pseudoscorpiones</taxon>
        <taxon>Cheliferoidea</taxon>
        <taxon>Chernetidae</taxon>
        <taxon>Cordylochernes</taxon>
    </lineage>
</organism>